<reference evidence="2" key="2">
    <citation type="submission" date="2022-01" db="EMBL/GenBank/DDBJ databases">
        <authorList>
            <person name="Yamashiro T."/>
            <person name="Shiraishi A."/>
            <person name="Satake H."/>
            <person name="Nakayama K."/>
        </authorList>
    </citation>
    <scope>NUCLEOTIDE SEQUENCE</scope>
</reference>
<organism evidence="2 3">
    <name type="scientific">Tanacetum coccineum</name>
    <dbReference type="NCBI Taxonomy" id="301880"/>
    <lineage>
        <taxon>Eukaryota</taxon>
        <taxon>Viridiplantae</taxon>
        <taxon>Streptophyta</taxon>
        <taxon>Embryophyta</taxon>
        <taxon>Tracheophyta</taxon>
        <taxon>Spermatophyta</taxon>
        <taxon>Magnoliopsida</taxon>
        <taxon>eudicotyledons</taxon>
        <taxon>Gunneridae</taxon>
        <taxon>Pentapetalae</taxon>
        <taxon>asterids</taxon>
        <taxon>campanulids</taxon>
        <taxon>Asterales</taxon>
        <taxon>Asteraceae</taxon>
        <taxon>Asteroideae</taxon>
        <taxon>Anthemideae</taxon>
        <taxon>Anthemidinae</taxon>
        <taxon>Tanacetum</taxon>
    </lineage>
</organism>
<evidence type="ECO:0000256" key="1">
    <source>
        <dbReference type="SAM" id="Phobius"/>
    </source>
</evidence>
<evidence type="ECO:0000313" key="2">
    <source>
        <dbReference type="EMBL" id="GJT83758.1"/>
    </source>
</evidence>
<dbReference type="Proteomes" id="UP001151760">
    <property type="component" value="Unassembled WGS sequence"/>
</dbReference>
<dbReference type="EMBL" id="BQNB010019290">
    <property type="protein sequence ID" value="GJT83758.1"/>
    <property type="molecule type" value="Genomic_DNA"/>
</dbReference>
<keyword evidence="3" id="KW-1185">Reference proteome</keyword>
<accession>A0ABQ5H7R6</accession>
<comment type="caution">
    <text evidence="2">The sequence shown here is derived from an EMBL/GenBank/DDBJ whole genome shotgun (WGS) entry which is preliminary data.</text>
</comment>
<feature type="transmembrane region" description="Helical" evidence="1">
    <location>
        <begin position="85"/>
        <end position="103"/>
    </location>
</feature>
<evidence type="ECO:0000313" key="3">
    <source>
        <dbReference type="Proteomes" id="UP001151760"/>
    </source>
</evidence>
<reference evidence="2" key="1">
    <citation type="journal article" date="2022" name="Int. J. Mol. Sci.">
        <title>Draft Genome of Tanacetum Coccineum: Genomic Comparison of Closely Related Tanacetum-Family Plants.</title>
        <authorList>
            <person name="Yamashiro T."/>
            <person name="Shiraishi A."/>
            <person name="Nakayama K."/>
            <person name="Satake H."/>
        </authorList>
    </citation>
    <scope>NUCLEOTIDE SEQUENCE</scope>
</reference>
<gene>
    <name evidence="2" type="ORF">Tco_1058100</name>
</gene>
<keyword evidence="1" id="KW-0812">Transmembrane</keyword>
<proteinExistence type="predicted"/>
<sequence length="104" mass="11438">MVVPCTSCCSGLMDAWKDNSNCSDEVFKSIVNLRHLNETRLNHVSSTCGFSYISLDDYLEESLVEARVSADQAKTDNAKADKAKVVAFVVVVMIVIVLILFCVC</sequence>
<name>A0ABQ5H7R6_9ASTR</name>
<keyword evidence="1" id="KW-0472">Membrane</keyword>
<protein>
    <submittedName>
        <fullName evidence="2">Uncharacterized protein</fullName>
    </submittedName>
</protein>
<keyword evidence="1" id="KW-1133">Transmembrane helix</keyword>